<dbReference type="Proteomes" id="UP000541058">
    <property type="component" value="Unassembled WGS sequence"/>
</dbReference>
<accession>A0A7X8C5I0</accession>
<evidence type="ECO:0000313" key="3">
    <source>
        <dbReference type="Proteomes" id="UP000541058"/>
    </source>
</evidence>
<gene>
    <name evidence="2" type="ORF">GX355_10995</name>
</gene>
<dbReference type="InterPro" id="IPR052345">
    <property type="entry name" value="Rad_response_metalloprotease"/>
</dbReference>
<sequence length="286" mass="33536">MDELYARVSKIAKQSLYQFMKDEKRSLLNYNFKSYFDDCIKENNIKVISHHFSNHKIEGLTIIDDNGTSISYEKDNPKVKQNFTLCHELGHFLLKHEGTYFTETADTQEISDEREANIFSAVILMPDIVLLSKIYYSCDTFEKVQGTLGVSKQALHYRLVDLLRTFFPNEEETIITAIELYREGQNPEILDYFNRIKELVIEEYDNFQPSLVNKVRRAIRENDMVTSQEIPSLLNEDDWSLLKTGLPNVKVWLLYNRGKTIAYAWDKTKLSDQHARKRAELKLLLM</sequence>
<feature type="domain" description="IrrE N-terminal-like" evidence="1">
    <location>
        <begin position="42"/>
        <end position="159"/>
    </location>
</feature>
<dbReference type="Pfam" id="PF06114">
    <property type="entry name" value="Peptidase_M78"/>
    <property type="match status" value="1"/>
</dbReference>
<dbReference type="RefSeq" id="WP_276649875.1">
    <property type="nucleotide sequence ID" value="NZ_JAAYSM010000393.1"/>
</dbReference>
<dbReference type="InterPro" id="IPR010359">
    <property type="entry name" value="IrrE_HExxH"/>
</dbReference>
<dbReference type="Gene3D" id="1.10.10.2910">
    <property type="match status" value="1"/>
</dbReference>
<evidence type="ECO:0000259" key="1">
    <source>
        <dbReference type="Pfam" id="PF06114"/>
    </source>
</evidence>
<dbReference type="PANTHER" id="PTHR43236:SF2">
    <property type="entry name" value="BLL0069 PROTEIN"/>
    <property type="match status" value="1"/>
</dbReference>
<proteinExistence type="predicted"/>
<dbReference type="EMBL" id="JAAYSM010000393">
    <property type="protein sequence ID" value="NLJ19370.1"/>
    <property type="molecule type" value="Genomic_DNA"/>
</dbReference>
<dbReference type="PANTHER" id="PTHR43236">
    <property type="entry name" value="ANTITOXIN HIGA1"/>
    <property type="match status" value="1"/>
</dbReference>
<organism evidence="2 3">
    <name type="scientific">Globicatella sulfidifaciens</name>
    <dbReference type="NCBI Taxonomy" id="136093"/>
    <lineage>
        <taxon>Bacteria</taxon>
        <taxon>Bacillati</taxon>
        <taxon>Bacillota</taxon>
        <taxon>Bacilli</taxon>
        <taxon>Lactobacillales</taxon>
        <taxon>Aerococcaceae</taxon>
        <taxon>Globicatella</taxon>
    </lineage>
</organism>
<name>A0A7X8C5I0_9LACT</name>
<protein>
    <submittedName>
        <fullName evidence="2">ImmA/IrrE family metallo-endopeptidase</fullName>
    </submittedName>
</protein>
<reference evidence="2 3" key="1">
    <citation type="journal article" date="2020" name="Biotechnol. Biofuels">
        <title>New insights from the biogas microbiome by comprehensive genome-resolved metagenomics of nearly 1600 species originating from multiple anaerobic digesters.</title>
        <authorList>
            <person name="Campanaro S."/>
            <person name="Treu L."/>
            <person name="Rodriguez-R L.M."/>
            <person name="Kovalovszki A."/>
            <person name="Ziels R.M."/>
            <person name="Maus I."/>
            <person name="Zhu X."/>
            <person name="Kougias P.G."/>
            <person name="Basile A."/>
            <person name="Luo G."/>
            <person name="Schluter A."/>
            <person name="Konstantinidis K.T."/>
            <person name="Angelidaki I."/>
        </authorList>
    </citation>
    <scope>NUCLEOTIDE SEQUENCE [LARGE SCALE GENOMIC DNA]</scope>
    <source>
        <strain evidence="2">AS23ysBPME_34</strain>
    </source>
</reference>
<evidence type="ECO:0000313" key="2">
    <source>
        <dbReference type="EMBL" id="NLJ19370.1"/>
    </source>
</evidence>
<dbReference type="AlphaFoldDB" id="A0A7X8C5I0"/>
<comment type="caution">
    <text evidence="2">The sequence shown here is derived from an EMBL/GenBank/DDBJ whole genome shotgun (WGS) entry which is preliminary data.</text>
</comment>